<comment type="similarity">
    <text evidence="7">Belongs to the WD repeat BOP1/ERB1 family.</text>
</comment>
<evidence type="ECO:0000256" key="7">
    <source>
        <dbReference type="HAMAP-Rule" id="MF_03027"/>
    </source>
</evidence>
<comment type="function">
    <text evidence="6">Component of the PeBoW complex, which is required for maturation of 28S and 5.8S ribosomal RNAs and formation of the 60S ribosome.</text>
</comment>
<dbReference type="FunFam" id="2.130.10.10:FF:000061">
    <property type="entry name" value="Ribosome biogenesis protein BOP1 homolog"/>
    <property type="match status" value="1"/>
</dbReference>
<dbReference type="SUPFAM" id="SSF50978">
    <property type="entry name" value="WD40 repeat-like"/>
    <property type="match status" value="1"/>
</dbReference>
<dbReference type="InterPro" id="IPR019775">
    <property type="entry name" value="WD40_repeat_CS"/>
</dbReference>
<sequence>MKRKLNMKRKLDLPTPKEKSSEEFILQDLDKFDEDSKSDLIEEESDVELDDTIKKVNFIQMLPQSDEEREDGDISEEEEDSSEPESEDEDDRTTSSMLKNRSSVNAMEKDKKPATEDEYAIDSSDEEDLRNTVGNIPMDWYKTYPHLGYNQDGRKILRPPQKDQLEGFLARMEDPDFMRTVFDKMTGQSVVLSDQDVRMIKRLQKGKLPDESYNMYEPWVDFFTYEVMKMPVFDRPEHKRSFIPSISEKEKISRMVHSLKMGWMKFREEREKEKERPKFYLLWEAPDQTESMRRIHDHIPAPKEKLPETAESYNPPKEYLFTEAEREKWEKLEEEPWKRKLNFIPQAYSSLREVPAYERLIKERFDRCLDLYLAPRMRKMRAEVAAEDLLPELPKPQDLHPFPTTESLVFEGHTDLVRTISVEPIVGQYVLSGSDDGTARVWEVSTGRCLKIFQTGGVIRSVAWCPSQAVTLVAIASENRCLIVNVGVGDKLKVSHTDVLLSSAPAVSSSGREEEGEKEVLTPERVKTAVQWEEPSPEEKAAGVRIVLKHFKTIKQVTWHGKGDYLATVMPDAQNRAVLIHQLSRRRSQQPFDKAKGAIQCVKFHPVRPFLFVATQRQVRVYNLVKQELSKKLMTGLRWISSIAVHPGGDNVLVGSYDSKLQWFDMDLSTKPYRVMRHHTKAVREVAYHRKYPLFASGSDDGSIIVSHGMVYSDLLQNPLIVPVKILKGHKLFNDFCVLSVAFHPNQPWLFSSGADSTIRLYT</sequence>
<dbReference type="AlphaFoldDB" id="A0A7R8W4N2"/>
<dbReference type="GO" id="GO:0005654">
    <property type="term" value="C:nucleoplasm"/>
    <property type="evidence" value="ECO:0007669"/>
    <property type="project" value="UniProtKB-SubCell"/>
</dbReference>
<dbReference type="PANTHER" id="PTHR17605">
    <property type="entry name" value="RIBOSOME BIOGENESIS PROTEIN BOP1 BLOCK OF PROLIFERATION 1 PROTEIN"/>
    <property type="match status" value="1"/>
</dbReference>
<comment type="subcellular location">
    <subcellularLocation>
        <location evidence="7">Nucleus</location>
        <location evidence="7">Nucleolus</location>
    </subcellularLocation>
    <subcellularLocation>
        <location evidence="7">Nucleus</location>
        <location evidence="7">Nucleoplasm</location>
    </subcellularLocation>
</comment>
<keyword evidence="2 7" id="KW-0698">rRNA processing</keyword>
<keyword evidence="5 7" id="KW-0539">Nucleus</keyword>
<dbReference type="InterPro" id="IPR001680">
    <property type="entry name" value="WD40_rpt"/>
</dbReference>
<dbReference type="Pfam" id="PF08145">
    <property type="entry name" value="BOP1NT"/>
    <property type="match status" value="1"/>
</dbReference>
<dbReference type="Pfam" id="PF00400">
    <property type="entry name" value="WD40"/>
    <property type="match status" value="3"/>
</dbReference>
<evidence type="ECO:0000256" key="4">
    <source>
        <dbReference type="ARBA" id="ARBA00022737"/>
    </source>
</evidence>
<organism evidence="9">
    <name type="scientific">Cyprideis torosa</name>
    <dbReference type="NCBI Taxonomy" id="163714"/>
    <lineage>
        <taxon>Eukaryota</taxon>
        <taxon>Metazoa</taxon>
        <taxon>Ecdysozoa</taxon>
        <taxon>Arthropoda</taxon>
        <taxon>Crustacea</taxon>
        <taxon>Oligostraca</taxon>
        <taxon>Ostracoda</taxon>
        <taxon>Podocopa</taxon>
        <taxon>Podocopida</taxon>
        <taxon>Cytherocopina</taxon>
        <taxon>Cytheroidea</taxon>
        <taxon>Cytherideidae</taxon>
        <taxon>Cyprideis</taxon>
    </lineage>
</organism>
<reference evidence="9" key="1">
    <citation type="submission" date="2020-11" db="EMBL/GenBank/DDBJ databases">
        <authorList>
            <person name="Tran Van P."/>
        </authorList>
    </citation>
    <scope>NUCLEOTIDE SEQUENCE</scope>
</reference>
<dbReference type="Gene3D" id="2.130.10.10">
    <property type="entry name" value="YVTN repeat-like/Quinoprotein amine dehydrogenase"/>
    <property type="match status" value="1"/>
</dbReference>
<dbReference type="GO" id="GO:0000463">
    <property type="term" value="P:maturation of LSU-rRNA from tricistronic rRNA transcript (SSU-rRNA, 5.8S rRNA, LSU-rRNA)"/>
    <property type="evidence" value="ECO:0007669"/>
    <property type="project" value="UniProtKB-UniRule"/>
</dbReference>
<dbReference type="GO" id="GO:0030687">
    <property type="term" value="C:preribosome, large subunit precursor"/>
    <property type="evidence" value="ECO:0007669"/>
    <property type="project" value="UniProtKB-UniRule"/>
</dbReference>
<dbReference type="PROSITE" id="PS50082">
    <property type="entry name" value="WD_REPEATS_2"/>
    <property type="match status" value="2"/>
</dbReference>
<dbReference type="PROSITE" id="PS00678">
    <property type="entry name" value="WD_REPEATS_1"/>
    <property type="match status" value="1"/>
</dbReference>
<keyword evidence="4" id="KW-0677">Repeat</keyword>
<accession>A0A7R8W4N2</accession>
<dbReference type="HAMAP" id="MF_03027">
    <property type="entry name" value="BOP1"/>
    <property type="match status" value="1"/>
</dbReference>
<feature type="compositionally biased region" description="Acidic residues" evidence="8">
    <location>
        <begin position="41"/>
        <end position="50"/>
    </location>
</feature>
<feature type="compositionally biased region" description="Basic and acidic residues" evidence="8">
    <location>
        <begin position="9"/>
        <end position="40"/>
    </location>
</feature>
<name>A0A7R8W4N2_9CRUS</name>
<evidence type="ECO:0000256" key="8">
    <source>
        <dbReference type="SAM" id="MobiDB-lite"/>
    </source>
</evidence>
<dbReference type="SMART" id="SM00320">
    <property type="entry name" value="WD40"/>
    <property type="match status" value="7"/>
</dbReference>
<dbReference type="InterPro" id="IPR028598">
    <property type="entry name" value="BOP1/Erb1"/>
</dbReference>
<keyword evidence="1 7" id="KW-0690">Ribosome biogenesis</keyword>
<dbReference type="EMBL" id="OB660444">
    <property type="protein sequence ID" value="CAD7224812.1"/>
    <property type="molecule type" value="Genomic_DNA"/>
</dbReference>
<evidence type="ECO:0000256" key="5">
    <source>
        <dbReference type="ARBA" id="ARBA00023242"/>
    </source>
</evidence>
<dbReference type="InterPro" id="IPR036322">
    <property type="entry name" value="WD40_repeat_dom_sf"/>
</dbReference>
<dbReference type="PROSITE" id="PS50294">
    <property type="entry name" value="WD_REPEATS_REGION"/>
    <property type="match status" value="1"/>
</dbReference>
<evidence type="ECO:0000313" key="9">
    <source>
        <dbReference type="EMBL" id="CAD7224812.1"/>
    </source>
</evidence>
<evidence type="ECO:0000256" key="1">
    <source>
        <dbReference type="ARBA" id="ARBA00022517"/>
    </source>
</evidence>
<dbReference type="GO" id="GO:0043021">
    <property type="term" value="F:ribonucleoprotein complex binding"/>
    <property type="evidence" value="ECO:0007669"/>
    <property type="project" value="UniProtKB-UniRule"/>
</dbReference>
<dbReference type="OrthoDB" id="5571054at2759"/>
<protein>
    <recommendedName>
        <fullName evidence="7">Ribosome biogenesis protein BOP1 homolog</fullName>
    </recommendedName>
</protein>
<feature type="compositionally biased region" description="Acidic residues" evidence="8">
    <location>
        <begin position="65"/>
        <end position="91"/>
    </location>
</feature>
<feature type="compositionally biased region" description="Acidic residues" evidence="8">
    <location>
        <begin position="116"/>
        <end position="126"/>
    </location>
</feature>
<feature type="region of interest" description="Disordered" evidence="8">
    <location>
        <begin position="1"/>
        <end position="126"/>
    </location>
</feature>
<dbReference type="SMART" id="SM01035">
    <property type="entry name" value="BOP1NT"/>
    <property type="match status" value="1"/>
</dbReference>
<evidence type="ECO:0000256" key="3">
    <source>
        <dbReference type="ARBA" id="ARBA00022574"/>
    </source>
</evidence>
<dbReference type="GO" id="GO:0070545">
    <property type="term" value="C:PeBoW complex"/>
    <property type="evidence" value="ECO:0007669"/>
    <property type="project" value="TreeGrafter"/>
</dbReference>
<gene>
    <name evidence="9" type="ORF">CTOB1V02_LOCUS2765</name>
</gene>
<keyword evidence="3" id="KW-0853">WD repeat</keyword>
<evidence type="ECO:0000256" key="6">
    <source>
        <dbReference type="ARBA" id="ARBA00055102"/>
    </source>
</evidence>
<proteinExistence type="inferred from homology"/>
<dbReference type="InterPro" id="IPR012953">
    <property type="entry name" value="BOP1_N_dom"/>
</dbReference>
<dbReference type="CDD" id="cd00200">
    <property type="entry name" value="WD40"/>
    <property type="match status" value="1"/>
</dbReference>
<dbReference type="PANTHER" id="PTHR17605:SF0">
    <property type="entry name" value="RIBOSOME BIOGENESIS PROTEIN BOP1"/>
    <property type="match status" value="1"/>
</dbReference>
<evidence type="ECO:0000256" key="2">
    <source>
        <dbReference type="ARBA" id="ARBA00022552"/>
    </source>
</evidence>
<dbReference type="InterPro" id="IPR015943">
    <property type="entry name" value="WD40/YVTN_repeat-like_dom_sf"/>
</dbReference>
<dbReference type="GO" id="GO:0000466">
    <property type="term" value="P:maturation of 5.8S rRNA from tricistronic rRNA transcript (SSU-rRNA, 5.8S rRNA, LSU-rRNA)"/>
    <property type="evidence" value="ECO:0007669"/>
    <property type="project" value="UniProtKB-UniRule"/>
</dbReference>
<comment type="function">
    <text evidence="7">Required for maturation of ribosomal RNAs and formation of the large ribosomal subunit.</text>
</comment>